<evidence type="ECO:0000313" key="12">
    <source>
        <dbReference type="RefSeq" id="XP_067171174.1"/>
    </source>
</evidence>
<dbReference type="InterPro" id="IPR002035">
    <property type="entry name" value="VWF_A"/>
</dbReference>
<keyword evidence="4" id="KW-0646">Protease inhibitor</keyword>
<dbReference type="InterPro" id="IPR013694">
    <property type="entry name" value="VIT"/>
</dbReference>
<evidence type="ECO:0000259" key="9">
    <source>
        <dbReference type="PROSITE" id="PS50234"/>
    </source>
</evidence>
<reference evidence="12" key="1">
    <citation type="submission" date="2025-08" db="UniProtKB">
        <authorList>
            <consortium name="RefSeq"/>
        </authorList>
    </citation>
    <scope>IDENTIFICATION</scope>
    <source>
        <tissue evidence="12">Blood</tissue>
    </source>
</reference>
<comment type="subcellular location">
    <subcellularLocation>
        <location evidence="1">Secreted</location>
    </subcellularLocation>
</comment>
<feature type="domain" description="VIT" evidence="10">
    <location>
        <begin position="126"/>
        <end position="255"/>
    </location>
</feature>
<dbReference type="InterPro" id="IPR010600">
    <property type="entry name" value="ITI_HC_C"/>
</dbReference>
<dbReference type="GeneID" id="106497488"/>
<organism evidence="11 12">
    <name type="scientific">Apteryx mantelli</name>
    <name type="common">North Island brown kiwi</name>
    <dbReference type="NCBI Taxonomy" id="2696672"/>
    <lineage>
        <taxon>Eukaryota</taxon>
        <taxon>Metazoa</taxon>
        <taxon>Chordata</taxon>
        <taxon>Craniata</taxon>
        <taxon>Vertebrata</taxon>
        <taxon>Euteleostomi</taxon>
        <taxon>Archelosauria</taxon>
        <taxon>Archosauria</taxon>
        <taxon>Dinosauria</taxon>
        <taxon>Saurischia</taxon>
        <taxon>Theropoda</taxon>
        <taxon>Coelurosauria</taxon>
        <taxon>Aves</taxon>
        <taxon>Palaeognathae</taxon>
        <taxon>Apterygiformes</taxon>
        <taxon>Apterygidae</taxon>
        <taxon>Apteryx</taxon>
    </lineage>
</organism>
<gene>
    <name evidence="12" type="primary">ITIH6</name>
</gene>
<proteinExistence type="inferred from homology"/>
<dbReference type="Proteomes" id="UP001652627">
    <property type="component" value="Chromosome 41"/>
</dbReference>
<evidence type="ECO:0000259" key="10">
    <source>
        <dbReference type="PROSITE" id="PS51468"/>
    </source>
</evidence>
<dbReference type="PROSITE" id="PS51468">
    <property type="entry name" value="VIT"/>
    <property type="match status" value="1"/>
</dbReference>
<keyword evidence="7" id="KW-0325">Glycoprotein</keyword>
<evidence type="ECO:0000256" key="6">
    <source>
        <dbReference type="ARBA" id="ARBA00022900"/>
    </source>
</evidence>
<sequence length="1105" mass="117299">MKKKKTRGKKKKKVARWRKGIRLSMERLGRALASCTALLCLLPVAAAAWPLSEEVSGVLSWALPGWWDAGFHTHTPPRPSSHGRAVRIPLPRMLPQWEARPLSCLAGWGRAGGLQPAGAGHDRGGREGGPVPASFPALQLPVTSFAVHSTIVSRYASTWVRCTLRNPHASPREATFDLDLPAAAFVSNFTITANGKAYVAEVKEKQQAQKLYEEARQRGKTAAHVGTREREMERFRVSASVAAGSTVAFELRYEELLQRRLGHYQHAVSVRPGQVVPGLSVELSIAERAGLGFVRVLPLRTSRLLTNALQGEAAPPPSASVEKGTHCAWVRFAPSPEEQAAFSSAGIAGDFVVQYDVARQDIAGDVQMYDGYFVHFFAPGGLPPIQKEIVFVIDVSGSMTGTKMKQTKVAMRAILRELRAHDCFNIVAFSEGISVWQADGSVPATAPHVHSATRFVDSLQAEGWTDINRALLTAASVLNRSRAAEPGHGRIPLLVFLTDGEATAGVTAGARILANTRRALAGAVSLFGLAFGADADYGLLRRLALENRGAARRIYEDADAALQLAGFYEEIGSPLLHDVQLSYPGQAAHHLTRSLFPNYFQGSELVVAGQVPPGAARLRVRATGRGQEGQLHLGGETAANATELPPSCALPPMLIGAFVRRLWAYFTIQDLLRARFHANNTDARRLLAAQATNLSLEYHFVTPVTSLVVVTPEEEEGPTATPSTESGTATATLGSVTAPWPATTVPASQPEAMGTAGEELVWLGTAGTVAPALGSVPPGPCKGPGDAMLLLPPDKAELLAPGDGDTQFVESLDPPAVYTILPVAGLPDHEEDAEPAGEDDADEDHAAAASPTFLTFSSSTDGDPHFIARPPGVAQTLCFTLDGRPGDIVRLVTDPRRGEMDAHGLAVNGRLVGAPPWPAAPRRPRTFFDAFAVVLARPGAPATTVTITLWGVTIGGEPPLALPFSHPAQLARPPLALAVGPGGHLRLRLGPRLAAVVLRHRYSRPSALQRDHLGFYVTDGRGLSPDAGGLLGLFRGAGLQLVPGPPAAWLRGDGAAVPATLVTKALRGPRGLARPAPCWLVKRPNVAALLGAPYAAFLAPHLLSA</sequence>
<evidence type="ECO:0000256" key="8">
    <source>
        <dbReference type="SAM" id="MobiDB-lite"/>
    </source>
</evidence>
<dbReference type="PROSITE" id="PS50234">
    <property type="entry name" value="VWFA"/>
    <property type="match status" value="1"/>
</dbReference>
<protein>
    <submittedName>
        <fullName evidence="12">Inter-alpha-trypsin inhibitor heavy chain H6</fullName>
    </submittedName>
</protein>
<evidence type="ECO:0000256" key="7">
    <source>
        <dbReference type="ARBA" id="ARBA00023180"/>
    </source>
</evidence>
<feature type="domain" description="VWFA" evidence="9">
    <location>
        <begin position="388"/>
        <end position="571"/>
    </location>
</feature>
<name>A0ABM4G1V2_9AVES</name>
<keyword evidence="5" id="KW-0732">Signal</keyword>
<dbReference type="Pfam" id="PF00092">
    <property type="entry name" value="VWA"/>
    <property type="match status" value="1"/>
</dbReference>
<evidence type="ECO:0000256" key="1">
    <source>
        <dbReference type="ARBA" id="ARBA00004613"/>
    </source>
</evidence>
<keyword evidence="11" id="KW-1185">Reference proteome</keyword>
<evidence type="ECO:0000256" key="2">
    <source>
        <dbReference type="ARBA" id="ARBA00010158"/>
    </source>
</evidence>
<comment type="similarity">
    <text evidence="2">Belongs to the ITIH family.</text>
</comment>
<dbReference type="RefSeq" id="XP_067171174.1">
    <property type="nucleotide sequence ID" value="XM_067315073.1"/>
</dbReference>
<accession>A0ABM4G1V2</accession>
<dbReference type="Pfam" id="PF08487">
    <property type="entry name" value="VIT"/>
    <property type="match status" value="1"/>
</dbReference>
<dbReference type="Gene3D" id="3.40.50.410">
    <property type="entry name" value="von Willebrand factor, type A domain"/>
    <property type="match status" value="1"/>
</dbReference>
<dbReference type="InterPro" id="IPR036465">
    <property type="entry name" value="vWFA_dom_sf"/>
</dbReference>
<keyword evidence="3" id="KW-0964">Secreted</keyword>
<evidence type="ECO:0000256" key="5">
    <source>
        <dbReference type="ARBA" id="ARBA00022729"/>
    </source>
</evidence>
<dbReference type="PANTHER" id="PTHR10338:SF155">
    <property type="entry name" value="INTER-ALPHA-TRYPSIN INHIBITOR HEAVY CHAIN H6"/>
    <property type="match status" value="1"/>
</dbReference>
<dbReference type="SMART" id="SM00609">
    <property type="entry name" value="VIT"/>
    <property type="match status" value="1"/>
</dbReference>
<keyword evidence="6" id="KW-0722">Serine protease inhibitor</keyword>
<dbReference type="Pfam" id="PF06668">
    <property type="entry name" value="ITI_HC_C"/>
    <property type="match status" value="1"/>
</dbReference>
<evidence type="ECO:0000313" key="11">
    <source>
        <dbReference type="Proteomes" id="UP001652627"/>
    </source>
</evidence>
<dbReference type="SMART" id="SM00327">
    <property type="entry name" value="VWA"/>
    <property type="match status" value="1"/>
</dbReference>
<feature type="region of interest" description="Disordered" evidence="8">
    <location>
        <begin position="712"/>
        <end position="731"/>
    </location>
</feature>
<dbReference type="SUPFAM" id="SSF53300">
    <property type="entry name" value="vWA-like"/>
    <property type="match status" value="1"/>
</dbReference>
<evidence type="ECO:0000256" key="4">
    <source>
        <dbReference type="ARBA" id="ARBA00022690"/>
    </source>
</evidence>
<dbReference type="InterPro" id="IPR050934">
    <property type="entry name" value="ITIH"/>
</dbReference>
<dbReference type="PANTHER" id="PTHR10338">
    <property type="entry name" value="INTER-ALPHA-TRYPSIN INHIBITOR HEAVY CHAIN FAMILY MEMBER"/>
    <property type="match status" value="1"/>
</dbReference>
<evidence type="ECO:0000256" key="3">
    <source>
        <dbReference type="ARBA" id="ARBA00022525"/>
    </source>
</evidence>